<feature type="transmembrane region" description="Helical" evidence="17">
    <location>
        <begin position="345"/>
        <end position="362"/>
    </location>
</feature>
<dbReference type="Pfam" id="PF13365">
    <property type="entry name" value="Trypsin_2"/>
    <property type="match status" value="1"/>
</dbReference>
<comment type="subcellular location">
    <subcellularLocation>
        <location evidence="1">Host membrane</location>
        <topology evidence="1">Multi-pass membrane protein</topology>
    </subcellularLocation>
</comment>
<evidence type="ECO:0000256" key="9">
    <source>
        <dbReference type="ARBA" id="ARBA00022825"/>
    </source>
</evidence>
<dbReference type="GO" id="GO:0006508">
    <property type="term" value="P:proteolysis"/>
    <property type="evidence" value="ECO:0007669"/>
    <property type="project" value="UniProtKB-KW"/>
</dbReference>
<protein>
    <submittedName>
        <fullName evidence="18">RdRp</fullName>
    </submittedName>
</protein>
<evidence type="ECO:0000256" key="7">
    <source>
        <dbReference type="ARBA" id="ARBA00022758"/>
    </source>
</evidence>
<proteinExistence type="predicted"/>
<accession>A0A7T8XNV1</accession>
<dbReference type="Pfam" id="PF19415">
    <property type="entry name" value="Astro_1A"/>
    <property type="match status" value="1"/>
</dbReference>
<dbReference type="Pfam" id="PF19416">
    <property type="entry name" value="Astro_VPg"/>
    <property type="match status" value="1"/>
</dbReference>
<reference evidence="18" key="1">
    <citation type="journal article" date="2020" name="Virus Evol.">
        <title>Red fox viromes in urban and rural landscapes.</title>
        <authorList>
            <person name="Campbell S.J."/>
            <person name="Ashley W."/>
            <person name="Gil-Fernandez M."/>
            <person name="Newsome T.M."/>
            <person name="Di Giallonardo F."/>
            <person name="Ortiz-Baez A.S."/>
            <person name="Mahar J.E."/>
            <person name="Towerton A.L."/>
            <person name="Gillings M."/>
            <person name="Holmes E.C."/>
            <person name="Carthey A.J.R."/>
            <person name="Geoghegan J.L."/>
        </authorList>
    </citation>
    <scope>NUCLEOTIDE SEQUENCE</scope>
</reference>
<feature type="transmembrane region" description="Helical" evidence="17">
    <location>
        <begin position="161"/>
        <end position="178"/>
    </location>
</feature>
<evidence type="ECO:0000256" key="13">
    <source>
        <dbReference type="ARBA" id="ARBA00023136"/>
    </source>
</evidence>
<evidence type="ECO:0000256" key="14">
    <source>
        <dbReference type="ARBA" id="ARBA00045910"/>
    </source>
</evidence>
<feature type="transmembrane region" description="Helical" evidence="17">
    <location>
        <begin position="246"/>
        <end position="267"/>
    </location>
</feature>
<comment type="catalytic activity">
    <reaction evidence="15">
        <text>RNA(n) + a ribonucleoside 5'-triphosphate = RNA(n+1) + diphosphate</text>
        <dbReference type="Rhea" id="RHEA:21248"/>
        <dbReference type="Rhea" id="RHEA-COMP:14527"/>
        <dbReference type="Rhea" id="RHEA-COMP:17342"/>
        <dbReference type="ChEBI" id="CHEBI:33019"/>
        <dbReference type="ChEBI" id="CHEBI:61557"/>
        <dbReference type="ChEBI" id="CHEBI:140395"/>
    </reaction>
</comment>
<name>A0A7T8XNV1_9VIRU</name>
<keyword evidence="4" id="KW-0597">Phosphoprotein</keyword>
<dbReference type="InterPro" id="IPR045836">
    <property type="entry name" value="Astro_VPg"/>
</dbReference>
<organism evidence="18">
    <name type="scientific">Vulpix virus</name>
    <dbReference type="NCBI Taxonomy" id="2803565"/>
    <lineage>
        <taxon>Viruses</taxon>
        <taxon>Riboviria</taxon>
        <taxon>Orthornavirae</taxon>
        <taxon>Pisuviricota</taxon>
        <taxon>Stelpaviricetes</taxon>
        <taxon>Stellavirales</taxon>
        <taxon>Astroviridae</taxon>
    </lineage>
</organism>
<keyword evidence="13 17" id="KW-0472">Membrane</keyword>
<dbReference type="InterPro" id="IPR045835">
    <property type="entry name" value="Astro_1A"/>
</dbReference>
<keyword evidence="12 17" id="KW-1133">Transmembrane helix</keyword>
<keyword evidence="7" id="KW-0688">Ribosomal frameshifting</keyword>
<evidence type="ECO:0000256" key="16">
    <source>
        <dbReference type="SAM" id="Coils"/>
    </source>
</evidence>
<dbReference type="Gene3D" id="2.40.10.10">
    <property type="entry name" value="Trypsin-like serine proteases"/>
    <property type="match status" value="2"/>
</dbReference>
<dbReference type="SUPFAM" id="SSF50494">
    <property type="entry name" value="Trypsin-like serine proteases"/>
    <property type="match status" value="1"/>
</dbReference>
<evidence type="ECO:0000256" key="8">
    <source>
        <dbReference type="ARBA" id="ARBA00022801"/>
    </source>
</evidence>
<evidence type="ECO:0000256" key="3">
    <source>
        <dbReference type="ARBA" id="ARBA00022520"/>
    </source>
</evidence>
<dbReference type="InterPro" id="IPR009003">
    <property type="entry name" value="Peptidase_S1_PA"/>
</dbReference>
<evidence type="ECO:0000256" key="2">
    <source>
        <dbReference type="ARBA" id="ARBA00011245"/>
    </source>
</evidence>
<keyword evidence="8" id="KW-0378">Hydrolase</keyword>
<keyword evidence="5" id="KW-0645">Protease</keyword>
<keyword evidence="9" id="KW-0720">Serine protease</keyword>
<evidence type="ECO:0000256" key="6">
    <source>
        <dbReference type="ARBA" id="ARBA00022692"/>
    </source>
</evidence>
<feature type="transmembrane region" description="Helical" evidence="17">
    <location>
        <begin position="288"/>
        <end position="312"/>
    </location>
</feature>
<evidence type="ECO:0000313" key="18">
    <source>
        <dbReference type="EMBL" id="QQR34435.1"/>
    </source>
</evidence>
<evidence type="ECO:0000256" key="5">
    <source>
        <dbReference type="ARBA" id="ARBA00022670"/>
    </source>
</evidence>
<evidence type="ECO:0000256" key="1">
    <source>
        <dbReference type="ARBA" id="ARBA00004301"/>
    </source>
</evidence>
<comment type="subunit">
    <text evidence="2">Monomer.</text>
</comment>
<evidence type="ECO:0000256" key="11">
    <source>
        <dbReference type="ARBA" id="ARBA00022953"/>
    </source>
</evidence>
<evidence type="ECO:0000256" key="17">
    <source>
        <dbReference type="SAM" id="Phobius"/>
    </source>
</evidence>
<evidence type="ECO:0000256" key="4">
    <source>
        <dbReference type="ARBA" id="ARBA00022553"/>
    </source>
</evidence>
<feature type="coiled-coil region" evidence="16">
    <location>
        <begin position="117"/>
        <end position="151"/>
    </location>
</feature>
<comment type="function">
    <text evidence="14">Responsible for the cleavage of the polyprotein into functional products.</text>
</comment>
<evidence type="ECO:0000256" key="10">
    <source>
        <dbReference type="ARBA" id="ARBA00022870"/>
    </source>
</evidence>
<evidence type="ECO:0000256" key="15">
    <source>
        <dbReference type="ARBA" id="ARBA00047383"/>
    </source>
</evidence>
<keyword evidence="3" id="KW-0191">Covalent protein-RNA linkage</keyword>
<keyword evidence="6 17" id="KW-0812">Transmembrane</keyword>
<keyword evidence="10" id="KW-1043">Host membrane</keyword>
<keyword evidence="16" id="KW-0175">Coiled coil</keyword>
<evidence type="ECO:0000256" key="12">
    <source>
        <dbReference type="ARBA" id="ARBA00022989"/>
    </source>
</evidence>
<dbReference type="InterPro" id="IPR043504">
    <property type="entry name" value="Peptidase_S1_PA_chymotrypsin"/>
</dbReference>
<feature type="transmembrane region" description="Helical" evidence="17">
    <location>
        <begin position="318"/>
        <end position="338"/>
    </location>
</feature>
<dbReference type="GO" id="GO:0033644">
    <property type="term" value="C:host cell membrane"/>
    <property type="evidence" value="ECO:0007669"/>
    <property type="project" value="UniProtKB-SubCell"/>
</dbReference>
<sequence>MPAMHINDPYDAVLSFGSPGARRRGLQLNLLSKDKLEDIFSDGGPLCFEFHDISVVDSSNGTVAPTSKKVKTIAVSGVCDGNQYVTYAFVPGANTWCEIDPKIHRPTALVGVLRGDHTRLDLENQDLRRQISSLKLELELQRHEHARLQQQLPPKFRKFNVWKWLIYSMLLGMLFISSCKAERYGKCLDLELSDTSAPQACTHWVWDRPDEQQTRAEGIKIWLQETKLKIANAWHQSGAPQFVKNAWIYAVDWHVLAMAIGLVYVLYAERPAYMLATLVLATLSKVQLFALSALPSLDVVSTITLWISMVVYVFDQPMAILTSIFLAVAASVACVAMPDYSYSQVIRGTFVVVVTIIASHVAHITHAPNWLCVMVLVLYRIMRVTTYILAEKVEIKGPDGKVQEVKYAHPSWITRVSKVLNPFNQKVRTGISPTARVIPNGVVVVDTKEGTGTGFRLRSYIVTAAHVVGNEETVRIVWGGVQAFTKVIYKHPQKDIAYLTLPQECQELPTYKLAKKVEDGPVVITSLDDGGVLAVSVSEGVIVGSNMTYAVHTKNGMSGSPVTNVDGRILGVHQTNTGFTGGAVIITNDDFPQPKKNVREVELEEKIKNLEAALAAHNQNSNVNDIVDLVRAAVSREMQILRQELVNETFVQAKGKTKAKRRLMGHRGKKLRKAFTEEEYKDLLEKGFTKEQLRSMADAIREAMEYGDDEEVEDAYPDWSDHDSDDEIEKEWFGQSAWTECEPIKEDVLADTLPIHLRDKYGLDYYLITEFEARQFAKELADYKEHLEAVIKTNVEKNKWVQNTDTKAVLEDLNTMWYNLNHLFWKNGLIPFTQRKKQKPKNLKRGPKGPQ</sequence>
<dbReference type="EMBL" id="MT833878">
    <property type="protein sequence ID" value="QQR34435.1"/>
    <property type="molecule type" value="Genomic_RNA"/>
</dbReference>
<keyword evidence="11" id="KW-0693">Viral RNA replication</keyword>
<dbReference type="GO" id="GO:0075523">
    <property type="term" value="P:viral translational frameshifting"/>
    <property type="evidence" value="ECO:0007669"/>
    <property type="project" value="UniProtKB-KW"/>
</dbReference>
<dbReference type="GO" id="GO:0008236">
    <property type="term" value="F:serine-type peptidase activity"/>
    <property type="evidence" value="ECO:0007669"/>
    <property type="project" value="UniProtKB-KW"/>
</dbReference>